<dbReference type="InterPro" id="IPR003107">
    <property type="entry name" value="HAT"/>
</dbReference>
<keyword evidence="3" id="KW-0698">rRNA processing</keyword>
<dbReference type="InterPro" id="IPR011990">
    <property type="entry name" value="TPR-like_helical_dom_sf"/>
</dbReference>
<dbReference type="Gene3D" id="1.25.40.10">
    <property type="entry name" value="Tetratricopeptide repeat domain"/>
    <property type="match status" value="2"/>
</dbReference>
<comment type="subcellular location">
    <subcellularLocation>
        <location evidence="1">Nucleus</location>
        <location evidence="1">Nucleolus</location>
    </subcellularLocation>
</comment>
<comment type="similarity">
    <text evidence="2">Belongs to the UTP6 family.</text>
</comment>
<evidence type="ECO:0000256" key="3">
    <source>
        <dbReference type="ARBA" id="ARBA00022552"/>
    </source>
</evidence>
<accession>A0AAV2P380</accession>
<evidence type="ECO:0000256" key="2">
    <source>
        <dbReference type="ARBA" id="ARBA00010734"/>
    </source>
</evidence>
<dbReference type="GO" id="GO:0030515">
    <property type="term" value="F:snoRNA binding"/>
    <property type="evidence" value="ECO:0007669"/>
    <property type="project" value="InterPro"/>
</dbReference>
<keyword evidence="9" id="KW-1185">Reference proteome</keyword>
<dbReference type="PANTHER" id="PTHR23271:SF1">
    <property type="entry name" value="U3 SMALL NUCLEOLAR RNA-ASSOCIATED PROTEIN 6 HOMOLOG"/>
    <property type="match status" value="1"/>
</dbReference>
<dbReference type="EMBL" id="OZ034829">
    <property type="protein sequence ID" value="CAL1686261.1"/>
    <property type="molecule type" value="Genomic_DNA"/>
</dbReference>
<gene>
    <name evidence="8" type="ORF">LPLAT_LOCUS11600</name>
</gene>
<dbReference type="PANTHER" id="PTHR23271">
    <property type="entry name" value="HEPATOCELLULAR CARCINOMA-ASSOCIATED ANTIGEN 66"/>
    <property type="match status" value="1"/>
</dbReference>
<proteinExistence type="inferred from homology"/>
<dbReference type="Proteomes" id="UP001497644">
    <property type="component" value="Chromosome 6"/>
</dbReference>
<protein>
    <recommendedName>
        <fullName evidence="10">U3 small nucleolar RNA-associated protein 6 homolog</fullName>
    </recommendedName>
</protein>
<keyword evidence="4" id="KW-0677">Repeat</keyword>
<feature type="domain" description="U3 small nucleolar RNA-associated protein 6 homolog C-terminal" evidence="7">
    <location>
        <begin position="315"/>
        <end position="584"/>
    </location>
</feature>
<evidence type="ECO:0000259" key="6">
    <source>
        <dbReference type="Pfam" id="PF08640"/>
    </source>
</evidence>
<dbReference type="GO" id="GO:0032040">
    <property type="term" value="C:small-subunit processome"/>
    <property type="evidence" value="ECO:0007669"/>
    <property type="project" value="TreeGrafter"/>
</dbReference>
<evidence type="ECO:0000256" key="1">
    <source>
        <dbReference type="ARBA" id="ARBA00004604"/>
    </source>
</evidence>
<dbReference type="Pfam" id="PF08640">
    <property type="entry name" value="U3_assoc_6"/>
    <property type="match status" value="1"/>
</dbReference>
<evidence type="ECO:0000256" key="5">
    <source>
        <dbReference type="ARBA" id="ARBA00023242"/>
    </source>
</evidence>
<dbReference type="GO" id="GO:0034388">
    <property type="term" value="C:Pwp2p-containing subcomplex of 90S preribosome"/>
    <property type="evidence" value="ECO:0007669"/>
    <property type="project" value="TreeGrafter"/>
</dbReference>
<keyword evidence="5" id="KW-0539">Nucleus</keyword>
<dbReference type="InterPro" id="IPR055347">
    <property type="entry name" value="UTP6_N"/>
</dbReference>
<sequence>MAEFVEKRCQDMIPELEQMERIKLFDKNEIRSIAKKLKEYEYKIQRQAKCKEDYLRYIQYEMDLLKLIKQRRDKYGITQKKSDVDFAITNKMNNLYKDAISKFQDDIRFWIAYMKFCKHVHSYSNISQMLSRMLQVHRDKPKCWHIAACWELEENKNKQSARQYLLRGLQIHPDSQLLYVDAFKLELENRVAVITTNNAENTENQEDNLALTMMNGNEIPISLKTAYFIYQQAFERIKDIKFIVELLNIAKEYDDTEKLQMKIICDMMREYAHEPLMWDTMARRELQGLVQPDLNDTPMEIENSEQTSLRDRITSCNKVYQTAVKKIKTEEMWSLYIECLLEINRDAKSLQLLPNFKRKLLKTSLTQAHKAKKLREKHYLHWIDMLSDKEHDESEQKRLTDVLREATDTVPSSVGLWHARINRMLQSGQEKEVDTIFPKVTEILNEKALPLWKMRILHAQIRSSEEAEKSFQAALKAHPLIAQDIKPVWLEWLVLTKGIHVAREAYKQLCLQPPNSLEFHKKMATLEYVQPEASVEHARHPYRMATQHFGTDDTSVWMDYIRFEMKHGDPKEVGKIYARAVKTLKGSLTNSFMMEYSLIAAKHDSRK</sequence>
<name>A0AAV2P380_9HYME</name>
<evidence type="ECO:0000313" key="8">
    <source>
        <dbReference type="EMBL" id="CAL1686261.1"/>
    </source>
</evidence>
<dbReference type="InterPro" id="IPR056907">
    <property type="entry name" value="UTP6_C"/>
</dbReference>
<organism evidence="8 9">
    <name type="scientific">Lasius platythorax</name>
    <dbReference type="NCBI Taxonomy" id="488582"/>
    <lineage>
        <taxon>Eukaryota</taxon>
        <taxon>Metazoa</taxon>
        <taxon>Ecdysozoa</taxon>
        <taxon>Arthropoda</taxon>
        <taxon>Hexapoda</taxon>
        <taxon>Insecta</taxon>
        <taxon>Pterygota</taxon>
        <taxon>Neoptera</taxon>
        <taxon>Endopterygota</taxon>
        <taxon>Hymenoptera</taxon>
        <taxon>Apocrita</taxon>
        <taxon>Aculeata</taxon>
        <taxon>Formicoidea</taxon>
        <taxon>Formicidae</taxon>
        <taxon>Formicinae</taxon>
        <taxon>Lasius</taxon>
        <taxon>Lasius</taxon>
    </lineage>
</organism>
<dbReference type="InterPro" id="IPR013949">
    <property type="entry name" value="Utp6"/>
</dbReference>
<dbReference type="SUPFAM" id="SSF48452">
    <property type="entry name" value="TPR-like"/>
    <property type="match status" value="2"/>
</dbReference>
<dbReference type="SMART" id="SM00386">
    <property type="entry name" value="HAT"/>
    <property type="match status" value="5"/>
</dbReference>
<dbReference type="AlphaFoldDB" id="A0AAV2P380"/>
<dbReference type="Pfam" id="PF24892">
    <property type="entry name" value="UTP6_C"/>
    <property type="match status" value="1"/>
</dbReference>
<evidence type="ECO:0000259" key="7">
    <source>
        <dbReference type="Pfam" id="PF24892"/>
    </source>
</evidence>
<evidence type="ECO:0000256" key="4">
    <source>
        <dbReference type="ARBA" id="ARBA00022737"/>
    </source>
</evidence>
<reference evidence="8" key="1">
    <citation type="submission" date="2024-04" db="EMBL/GenBank/DDBJ databases">
        <authorList>
            <consortium name="Molecular Ecology Group"/>
        </authorList>
    </citation>
    <scope>NUCLEOTIDE SEQUENCE</scope>
</reference>
<evidence type="ECO:0000313" key="9">
    <source>
        <dbReference type="Proteomes" id="UP001497644"/>
    </source>
</evidence>
<feature type="domain" description="U3 small nucleolar RNA-associated protein 6 N-terminal" evidence="6">
    <location>
        <begin position="10"/>
        <end position="90"/>
    </location>
</feature>
<dbReference type="GO" id="GO:0000462">
    <property type="term" value="P:maturation of SSU-rRNA from tricistronic rRNA transcript (SSU-rRNA, 5.8S rRNA, LSU-rRNA)"/>
    <property type="evidence" value="ECO:0007669"/>
    <property type="project" value="InterPro"/>
</dbReference>
<evidence type="ECO:0008006" key="10">
    <source>
        <dbReference type="Google" id="ProtNLM"/>
    </source>
</evidence>